<organism evidence="3 4">
    <name type="scientific">Durusdinium trenchii</name>
    <dbReference type="NCBI Taxonomy" id="1381693"/>
    <lineage>
        <taxon>Eukaryota</taxon>
        <taxon>Sar</taxon>
        <taxon>Alveolata</taxon>
        <taxon>Dinophyceae</taxon>
        <taxon>Suessiales</taxon>
        <taxon>Symbiodiniaceae</taxon>
        <taxon>Durusdinium</taxon>
    </lineage>
</organism>
<comment type="caution">
    <text evidence="3">The sequence shown here is derived from an EMBL/GenBank/DDBJ whole genome shotgun (WGS) entry which is preliminary data.</text>
</comment>
<evidence type="ECO:0000259" key="2">
    <source>
        <dbReference type="PROSITE" id="PS50103"/>
    </source>
</evidence>
<dbReference type="PROSITE" id="PS50103">
    <property type="entry name" value="ZF_C3H1"/>
    <property type="match status" value="1"/>
</dbReference>
<keyword evidence="1" id="KW-0863">Zinc-finger</keyword>
<dbReference type="EMBL" id="CAXAMM010004969">
    <property type="protein sequence ID" value="CAK9005533.1"/>
    <property type="molecule type" value="Genomic_DNA"/>
</dbReference>
<accession>A0ABP0ITW6</accession>
<feature type="domain" description="C3H1-type" evidence="2">
    <location>
        <begin position="406"/>
        <end position="433"/>
    </location>
</feature>
<reference evidence="3 4" key="1">
    <citation type="submission" date="2024-02" db="EMBL/GenBank/DDBJ databases">
        <authorList>
            <person name="Chen Y."/>
            <person name="Shah S."/>
            <person name="Dougan E. K."/>
            <person name="Thang M."/>
            <person name="Chan C."/>
        </authorList>
    </citation>
    <scope>NUCLEOTIDE SEQUENCE [LARGE SCALE GENOMIC DNA]</scope>
</reference>
<proteinExistence type="predicted"/>
<protein>
    <recommendedName>
        <fullName evidence="2">C3H1-type domain-containing protein</fullName>
    </recommendedName>
</protein>
<gene>
    <name evidence="3" type="ORF">SCF082_LOCUS8643</name>
</gene>
<evidence type="ECO:0000313" key="4">
    <source>
        <dbReference type="Proteomes" id="UP001642464"/>
    </source>
</evidence>
<evidence type="ECO:0000313" key="3">
    <source>
        <dbReference type="EMBL" id="CAK9005533.1"/>
    </source>
</evidence>
<dbReference type="InterPro" id="IPR000571">
    <property type="entry name" value="Znf_CCCH"/>
</dbReference>
<evidence type="ECO:0000256" key="1">
    <source>
        <dbReference type="PROSITE-ProRule" id="PRU00723"/>
    </source>
</evidence>
<keyword evidence="4" id="KW-1185">Reference proteome</keyword>
<sequence length="556" mass="61226">MRSFRIISSRKSESALVGIHGRSALSVETDENRLEIQSAPAVVTLDFSDMQGICRGFKADVEMSRSSSDSVLQDRSLLESWSAGHDAGGIAPSGARSARQSGLQFNAFALSRAIRKKWRQRTIRSVLLRIDSIPEQVEGMLSQTASDLSMQVDGGVVLMQDRLREASRGEQVAETLETLEMLPRHFATSVEANLMDAAAVLRQTVSSVTAELGARDFEGEDIVQEIQVIPQKVREIADEAISRAVNASVEELHQQLDAALGFGPGSSAVREKELLQQKLLEQLPVVVEKKITATGEVAEDKIVDAVADLKSEFVPNHWIMDALLRAKSDGMPSDVTEAPEAPEVAEDAEDAAVVPDVPHEIGSRKLCIQTHLASQDDGDKMDEIEHSRADQTMRMDMNPGSFGHPEMCTRPCLFFAAGECQSRQNCDFCHLPHTRRPTHLDKRNRELLRSLSSDEQVATILPILFEKLKKHNPSSLQLLVELESLTSSGALEAMSTTSVGSQGSQKQLARGERSLKSALRAVTLRSLLTMLLRMLPRDHLKQRHVIEALIQSLREP</sequence>
<name>A0ABP0ITW6_9DINO</name>
<dbReference type="Proteomes" id="UP001642464">
    <property type="component" value="Unassembled WGS sequence"/>
</dbReference>
<keyword evidence="1" id="KW-0862">Zinc</keyword>
<feature type="zinc finger region" description="C3H1-type" evidence="1">
    <location>
        <begin position="406"/>
        <end position="433"/>
    </location>
</feature>
<keyword evidence="1" id="KW-0479">Metal-binding</keyword>